<evidence type="ECO:0000313" key="1">
    <source>
        <dbReference type="EMBL" id="KAJ8681103.1"/>
    </source>
</evidence>
<dbReference type="EMBL" id="CM056742">
    <property type="protein sequence ID" value="KAJ8681103.1"/>
    <property type="molecule type" value="Genomic_DNA"/>
</dbReference>
<sequence length="118" mass="13667">MPKLAGLNTVCPSRLCGQNQEKTKPRGSENKGKRSGKRYGYKTVAAEKEGNWMIFPATIKSYCQLKEKSSRYICSAESPLRMLPSSCENWFYLLRSVRDFYSMTNFPRNCTDLEYLRE</sequence>
<reference evidence="1" key="1">
    <citation type="submission" date="2023-04" db="EMBL/GenBank/DDBJ databases">
        <title>A chromosome-level genome assembly of the parasitoid wasp Eretmocerus hayati.</title>
        <authorList>
            <person name="Zhong Y."/>
            <person name="Liu S."/>
            <person name="Liu Y."/>
        </authorList>
    </citation>
    <scope>NUCLEOTIDE SEQUENCE</scope>
    <source>
        <strain evidence="1">ZJU_SS_LIU_2023</strain>
    </source>
</reference>
<gene>
    <name evidence="1" type="ORF">QAD02_016890</name>
</gene>
<dbReference type="Proteomes" id="UP001239111">
    <property type="component" value="Chromosome 2"/>
</dbReference>
<accession>A0ACC2PDF2</accession>
<protein>
    <submittedName>
        <fullName evidence="1">Uncharacterized protein</fullName>
    </submittedName>
</protein>
<keyword evidence="2" id="KW-1185">Reference proteome</keyword>
<evidence type="ECO:0000313" key="2">
    <source>
        <dbReference type="Proteomes" id="UP001239111"/>
    </source>
</evidence>
<name>A0ACC2PDF2_9HYME</name>
<comment type="caution">
    <text evidence="1">The sequence shown here is derived from an EMBL/GenBank/DDBJ whole genome shotgun (WGS) entry which is preliminary data.</text>
</comment>
<proteinExistence type="predicted"/>
<organism evidence="1 2">
    <name type="scientific">Eretmocerus hayati</name>
    <dbReference type="NCBI Taxonomy" id="131215"/>
    <lineage>
        <taxon>Eukaryota</taxon>
        <taxon>Metazoa</taxon>
        <taxon>Ecdysozoa</taxon>
        <taxon>Arthropoda</taxon>
        <taxon>Hexapoda</taxon>
        <taxon>Insecta</taxon>
        <taxon>Pterygota</taxon>
        <taxon>Neoptera</taxon>
        <taxon>Endopterygota</taxon>
        <taxon>Hymenoptera</taxon>
        <taxon>Apocrita</taxon>
        <taxon>Proctotrupomorpha</taxon>
        <taxon>Chalcidoidea</taxon>
        <taxon>Aphelinidae</taxon>
        <taxon>Aphelininae</taxon>
        <taxon>Eretmocerus</taxon>
    </lineage>
</organism>